<dbReference type="EMBL" id="BGPR01052219">
    <property type="protein sequence ID" value="GBO29086.1"/>
    <property type="molecule type" value="Genomic_DNA"/>
</dbReference>
<gene>
    <name evidence="1" type="ORF">AVEN_35087_1</name>
</gene>
<dbReference type="Proteomes" id="UP000499080">
    <property type="component" value="Unassembled WGS sequence"/>
</dbReference>
<sequence>CRKFIKPGGHCILQIFMISKTFTAQKLFQLKEKMEIAGSKVRTIGRMIKKSSELRGGNAGAINAVNTWLNELVKEDYDMGILKLVDRYDRCLNGGGDYVE</sequence>
<evidence type="ECO:0000313" key="1">
    <source>
        <dbReference type="EMBL" id="GBO29086.1"/>
    </source>
</evidence>
<comment type="caution">
    <text evidence="1">The sequence shown here is derived from an EMBL/GenBank/DDBJ whole genome shotgun (WGS) entry which is preliminary data.</text>
</comment>
<reference evidence="1 2" key="1">
    <citation type="journal article" date="2019" name="Sci. Rep.">
        <title>Orb-weaving spider Araneus ventricosus genome elucidates the spidroin gene catalogue.</title>
        <authorList>
            <person name="Kono N."/>
            <person name="Nakamura H."/>
            <person name="Ohtoshi R."/>
            <person name="Moran D.A.P."/>
            <person name="Shinohara A."/>
            <person name="Yoshida Y."/>
            <person name="Fujiwara M."/>
            <person name="Mori M."/>
            <person name="Tomita M."/>
            <person name="Arakawa K."/>
        </authorList>
    </citation>
    <scope>NUCLEOTIDE SEQUENCE [LARGE SCALE GENOMIC DNA]</scope>
</reference>
<organism evidence="1 2">
    <name type="scientific">Araneus ventricosus</name>
    <name type="common">Orbweaver spider</name>
    <name type="synonym">Epeira ventricosa</name>
    <dbReference type="NCBI Taxonomy" id="182803"/>
    <lineage>
        <taxon>Eukaryota</taxon>
        <taxon>Metazoa</taxon>
        <taxon>Ecdysozoa</taxon>
        <taxon>Arthropoda</taxon>
        <taxon>Chelicerata</taxon>
        <taxon>Arachnida</taxon>
        <taxon>Araneae</taxon>
        <taxon>Araneomorphae</taxon>
        <taxon>Entelegynae</taxon>
        <taxon>Araneoidea</taxon>
        <taxon>Araneidae</taxon>
        <taxon>Araneus</taxon>
    </lineage>
</organism>
<dbReference type="AlphaFoldDB" id="A0A4Y2VXR0"/>
<protein>
    <submittedName>
        <fullName evidence="1">Uncharacterized protein</fullName>
    </submittedName>
</protein>
<evidence type="ECO:0000313" key="2">
    <source>
        <dbReference type="Proteomes" id="UP000499080"/>
    </source>
</evidence>
<keyword evidence="2" id="KW-1185">Reference proteome</keyword>
<proteinExistence type="predicted"/>
<accession>A0A4Y2VXR0</accession>
<name>A0A4Y2VXR0_ARAVE</name>
<feature type="non-terminal residue" evidence="1">
    <location>
        <position position="1"/>
    </location>
</feature>